<accession>A0A075JJF2</accession>
<evidence type="ECO:0000256" key="1">
    <source>
        <dbReference type="SAM" id="MobiDB-lite"/>
    </source>
</evidence>
<dbReference type="EMBL" id="CP008890">
    <property type="protein sequence ID" value="AIF41915.1"/>
    <property type="molecule type" value="Genomic_DNA"/>
</dbReference>
<protein>
    <submittedName>
        <fullName evidence="2">Uncharacterized protein</fullName>
    </submittedName>
</protein>
<dbReference type="AlphaFoldDB" id="A0A075JJF2"/>
<dbReference type="eggNOG" id="COG0433">
    <property type="taxonomic scope" value="Bacteria"/>
</dbReference>
<dbReference type="OrthoDB" id="9804380at2"/>
<name>A0A075JJF2_9MICO</name>
<evidence type="ECO:0000313" key="3">
    <source>
        <dbReference type="Proteomes" id="UP000027986"/>
    </source>
</evidence>
<dbReference type="KEGG" id="dni:HX89_14560"/>
<evidence type="ECO:0000313" key="2">
    <source>
        <dbReference type="EMBL" id="AIF41915.1"/>
    </source>
</evidence>
<dbReference type="HOGENOM" id="CLU_024859_2_0_11"/>
<organism evidence="2 3">
    <name type="scientific">Dermacoccus nishinomiyaensis</name>
    <dbReference type="NCBI Taxonomy" id="1274"/>
    <lineage>
        <taxon>Bacteria</taxon>
        <taxon>Bacillati</taxon>
        <taxon>Actinomycetota</taxon>
        <taxon>Actinomycetes</taxon>
        <taxon>Micrococcales</taxon>
        <taxon>Dermacoccaceae</taxon>
        <taxon>Dermacoccus</taxon>
    </lineage>
</organism>
<feature type="region of interest" description="Disordered" evidence="1">
    <location>
        <begin position="23"/>
        <end position="53"/>
    </location>
</feature>
<proteinExistence type="predicted"/>
<dbReference type="Proteomes" id="UP000027986">
    <property type="component" value="Plasmid unnamed"/>
</dbReference>
<keyword evidence="3" id="KW-1185">Reference proteome</keyword>
<dbReference type="RefSeq" id="WP_041229534.1">
    <property type="nucleotide sequence ID" value="NZ_CAKZHM010000206.1"/>
</dbReference>
<feature type="compositionally biased region" description="Basic and acidic residues" evidence="1">
    <location>
        <begin position="32"/>
        <end position="43"/>
    </location>
</feature>
<geneLocation type="plasmid" evidence="2 3">
    <name>unnamed</name>
</geneLocation>
<gene>
    <name evidence="2" type="ORF">HX89_14560</name>
</gene>
<sequence length="509" mass="56271">MSKRLRTQGQSFAEAFVEQGVAFPTAATAEPDAPKDKRTDFPARPRKHGTMREGYGWQAVAEPRGRVYRATTDQVGGVFPFLTASPLPKSGATLGYVASNGTGFYVDPWQWVQQGLVTNPNLLLQGAPGRGKSGTGKALVRRMLRHGGRAFIPGDLKNEWAELCREWGQEPWEVGPGMHARINPLDPGPLAAGWDGLSQDQRDERWVDIRARWLTLLEGLIGAQDVDVNTMIQEALAAVVDELTGADAEGGNVHTVPDIIIPEVWHLAHNPTPQLLRRLKYENERDYFDKVRPMTSALSVLVNGSLKGMFDARTTVDVDWDARIHSLSMRRLKELANDQVIGVALTCANSWVTAMTSVNTTGQVTIIPRDEVWRVMSLGVNAIKSLDSNLRLSRDEKQIQMLIMHKPGDLTGVGSAGSKEAKIAGDFWSLCDTKISLGHSSTIAHETAEQWGLSSQEEAAISNWCNRKRGRALWRVGDHAFRVQTVLTPYEERVLFNTNEITNYGDEDA</sequence>
<dbReference type="SUPFAM" id="SSF52540">
    <property type="entry name" value="P-loop containing nucleoside triphosphate hydrolases"/>
    <property type="match status" value="1"/>
</dbReference>
<keyword evidence="2" id="KW-0614">Plasmid</keyword>
<dbReference type="GeneID" id="41842222"/>
<reference evidence="2 3" key="1">
    <citation type="submission" date="2014-07" db="EMBL/GenBank/DDBJ databases">
        <title>Genome Sequencing of Dermacoccus nishinomiyaensis.</title>
        <authorList>
            <person name="Hong K.W."/>
            <person name="Chan K.G."/>
        </authorList>
    </citation>
    <scope>NUCLEOTIDE SEQUENCE [LARGE SCALE GENOMIC DNA]</scope>
    <source>
        <strain evidence="2 3">M25</strain>
        <plasmid evidence="3">Plasmid unnamed</plasmid>
    </source>
</reference>
<dbReference type="InterPro" id="IPR027417">
    <property type="entry name" value="P-loop_NTPase"/>
</dbReference>
<dbReference type="Gene3D" id="3.40.50.300">
    <property type="entry name" value="P-loop containing nucleotide triphosphate hydrolases"/>
    <property type="match status" value="2"/>
</dbReference>